<keyword evidence="9" id="KW-0804">Transcription</keyword>
<dbReference type="SMART" id="SM00342">
    <property type="entry name" value="HTH_ARAC"/>
    <property type="match status" value="1"/>
</dbReference>
<evidence type="ECO:0000256" key="10">
    <source>
        <dbReference type="ARBA" id="ARBA00023204"/>
    </source>
</evidence>
<keyword evidence="4 12" id="KW-0489">Methyltransferase</keyword>
<evidence type="ECO:0000259" key="13">
    <source>
        <dbReference type="PROSITE" id="PS01124"/>
    </source>
</evidence>
<dbReference type="Pfam" id="PF02870">
    <property type="entry name" value="Methyltransf_1N"/>
    <property type="match status" value="1"/>
</dbReference>
<comment type="subcellular location">
    <subcellularLocation>
        <location evidence="12">Cytoplasm</location>
    </subcellularLocation>
</comment>
<evidence type="ECO:0000256" key="5">
    <source>
        <dbReference type="ARBA" id="ARBA00022679"/>
    </source>
</evidence>
<keyword evidence="3 12" id="KW-0963">Cytoplasm</keyword>
<comment type="similarity">
    <text evidence="12">Belongs to the MGMT family.</text>
</comment>
<feature type="domain" description="HTH araC/xylS-type" evidence="13">
    <location>
        <begin position="79"/>
        <end position="165"/>
    </location>
</feature>
<dbReference type="SUPFAM" id="SSF46767">
    <property type="entry name" value="Methylated DNA-protein cysteine methyltransferase, C-terminal domain"/>
    <property type="match status" value="1"/>
</dbReference>
<dbReference type="InterPro" id="IPR009057">
    <property type="entry name" value="Homeodomain-like_sf"/>
</dbReference>
<dbReference type="PANTHER" id="PTHR10815:SF12">
    <property type="entry name" value="METHYLATED-DNA--PROTEIN-CYSTEINE METHYLTRANSFERASE, INDUCIBLE"/>
    <property type="match status" value="1"/>
</dbReference>
<sequence length="393" mass="43893">MTNEQWKAIAENDASYDGRFYYAVTTTGIFCRPSCKSRLPRREHVRVYATVREALSDSFRPCKRCKPDSRYLPEEEWAQRIAELIDRRYAEGITLSMLAEYFYASSFHLQRTFKKVKGMSPLAYLQETRIRAAQRLLITTDLPITSISMQVGVVNAAHFATLFQKKPASGRPHTGINITIVSRKGGVTGMDHQHDTGTATATATAAATGTATRIGYWAHLACEGWELLLASTGTGLCYLQILTHHSQDQEYAMFWKWVERHASEIEWIEDVGRLQPFKEQIAAYLEGKRTAFAIPFDLKGTPFQKKVWQALLEIPHGETRSYSEIAAQLQNPRAVRAVGTAIGANPVLIAVPCHRVMGKNGALTGYRGGLTAKAELLRLEQGGNGQVNSERLI</sequence>
<dbReference type="InterPro" id="IPR004026">
    <property type="entry name" value="Ada_DNA_repair_Zn-bd"/>
</dbReference>
<dbReference type="PROSITE" id="PS01124">
    <property type="entry name" value="HTH_ARAC_FAMILY_2"/>
    <property type="match status" value="1"/>
</dbReference>
<keyword evidence="8" id="KW-0010">Activator</keyword>
<dbReference type="Pfam" id="PF12833">
    <property type="entry name" value="HTH_18"/>
    <property type="match status" value="1"/>
</dbReference>
<name>A0ABY3SKK4_9BACL</name>
<evidence type="ECO:0000256" key="4">
    <source>
        <dbReference type="ARBA" id="ARBA00022603"/>
    </source>
</evidence>
<dbReference type="InterPro" id="IPR023546">
    <property type="entry name" value="MGMT"/>
</dbReference>
<dbReference type="HAMAP" id="MF_00772">
    <property type="entry name" value="OGT"/>
    <property type="match status" value="1"/>
</dbReference>
<keyword evidence="7" id="KW-0805">Transcription regulation</keyword>
<dbReference type="GO" id="GO:0032259">
    <property type="term" value="P:methylation"/>
    <property type="evidence" value="ECO:0007669"/>
    <property type="project" value="UniProtKB-KW"/>
</dbReference>
<evidence type="ECO:0000313" key="15">
    <source>
        <dbReference type="Proteomes" id="UP001649230"/>
    </source>
</evidence>
<evidence type="ECO:0000256" key="9">
    <source>
        <dbReference type="ARBA" id="ARBA00023163"/>
    </source>
</evidence>
<dbReference type="EMBL" id="CP090978">
    <property type="protein sequence ID" value="UJF34003.1"/>
    <property type="molecule type" value="Genomic_DNA"/>
</dbReference>
<dbReference type="Gene3D" id="3.40.10.10">
    <property type="entry name" value="DNA Methylphosphotriester Repair Domain"/>
    <property type="match status" value="1"/>
</dbReference>
<comment type="cofactor">
    <cofactor evidence="2">
        <name>Zn(2+)</name>
        <dbReference type="ChEBI" id="CHEBI:29105"/>
    </cofactor>
</comment>
<keyword evidence="10 12" id="KW-0234">DNA repair</keyword>
<reference evidence="14 15" key="1">
    <citation type="journal article" date="2024" name="Int. J. Syst. Evol. Microbiol.">
        <title>Paenibacillus hexagrammi sp. nov., a novel bacterium isolated from the gut content of Hexagrammos agrammus.</title>
        <authorList>
            <person name="Jung H.K."/>
            <person name="Kim D.G."/>
            <person name="Zin H."/>
            <person name="Park J."/>
            <person name="Jung H."/>
            <person name="Kim Y.O."/>
            <person name="Kong H.J."/>
            <person name="Kim J.W."/>
            <person name="Kim Y.S."/>
        </authorList>
    </citation>
    <scope>NUCLEOTIDE SEQUENCE [LARGE SCALE GENOMIC DNA]</scope>
    <source>
        <strain evidence="14 15">YPD9-1</strain>
    </source>
</reference>
<dbReference type="InterPro" id="IPR008332">
    <property type="entry name" value="MethylG_MeTrfase_N"/>
</dbReference>
<evidence type="ECO:0000256" key="7">
    <source>
        <dbReference type="ARBA" id="ARBA00023015"/>
    </source>
</evidence>
<keyword evidence="6 12" id="KW-0227">DNA damage</keyword>
<dbReference type="Pfam" id="PF02805">
    <property type="entry name" value="Ada_Zn_binding"/>
    <property type="match status" value="1"/>
</dbReference>
<dbReference type="PROSITE" id="PS00374">
    <property type="entry name" value="MGMT"/>
    <property type="match status" value="1"/>
</dbReference>
<accession>A0ABY3SKK4</accession>
<dbReference type="EC" id="2.1.1.63" evidence="12"/>
<protein>
    <recommendedName>
        <fullName evidence="12">Methylated-DNA--protein-cysteine methyltransferase</fullName>
        <ecNumber evidence="12">2.1.1.63</ecNumber>
    </recommendedName>
    <alternativeName>
        <fullName evidence="12">6-O-methylguanine-DNA methyltransferase</fullName>
        <shortName evidence="12">MGMT</shortName>
    </alternativeName>
    <alternativeName>
        <fullName evidence="12">O-6-methylguanine-DNA-alkyltransferase</fullName>
    </alternativeName>
</protein>
<dbReference type="NCBIfam" id="TIGR00589">
    <property type="entry name" value="ogt"/>
    <property type="match status" value="1"/>
</dbReference>
<evidence type="ECO:0000256" key="2">
    <source>
        <dbReference type="ARBA" id="ARBA00001947"/>
    </source>
</evidence>
<proteinExistence type="inferred from homology"/>
<dbReference type="InterPro" id="IPR035451">
    <property type="entry name" value="Ada-like_dom_sf"/>
</dbReference>
<evidence type="ECO:0000256" key="6">
    <source>
        <dbReference type="ARBA" id="ARBA00022763"/>
    </source>
</evidence>
<comment type="catalytic activity">
    <reaction evidence="1 12">
        <text>a 4-O-methyl-thymidine in DNA + L-cysteinyl-[protein] = a thymidine in DNA + S-methyl-L-cysteinyl-[protein]</text>
        <dbReference type="Rhea" id="RHEA:53428"/>
        <dbReference type="Rhea" id="RHEA-COMP:10131"/>
        <dbReference type="Rhea" id="RHEA-COMP:10132"/>
        <dbReference type="Rhea" id="RHEA-COMP:13555"/>
        <dbReference type="Rhea" id="RHEA-COMP:13556"/>
        <dbReference type="ChEBI" id="CHEBI:29950"/>
        <dbReference type="ChEBI" id="CHEBI:82612"/>
        <dbReference type="ChEBI" id="CHEBI:137386"/>
        <dbReference type="ChEBI" id="CHEBI:137387"/>
        <dbReference type="EC" id="2.1.1.63"/>
    </reaction>
</comment>
<dbReference type="InterPro" id="IPR014048">
    <property type="entry name" value="MethylDNA_cys_MeTrfase_DNA-bd"/>
</dbReference>
<dbReference type="Gene3D" id="3.30.160.70">
    <property type="entry name" value="Methylated DNA-protein cysteine methyltransferase domain"/>
    <property type="match status" value="1"/>
</dbReference>
<dbReference type="PANTHER" id="PTHR10815">
    <property type="entry name" value="METHYLATED-DNA--PROTEIN-CYSTEINE METHYLTRANSFERASE"/>
    <property type="match status" value="1"/>
</dbReference>
<dbReference type="InterPro" id="IPR018060">
    <property type="entry name" value="HTH_AraC"/>
</dbReference>
<evidence type="ECO:0000313" key="14">
    <source>
        <dbReference type="EMBL" id="UJF34003.1"/>
    </source>
</evidence>
<comment type="catalytic activity">
    <reaction evidence="11 12">
        <text>a 6-O-methyl-2'-deoxyguanosine in DNA + L-cysteinyl-[protein] = S-methyl-L-cysteinyl-[protein] + a 2'-deoxyguanosine in DNA</text>
        <dbReference type="Rhea" id="RHEA:24000"/>
        <dbReference type="Rhea" id="RHEA-COMP:10131"/>
        <dbReference type="Rhea" id="RHEA-COMP:10132"/>
        <dbReference type="Rhea" id="RHEA-COMP:11367"/>
        <dbReference type="Rhea" id="RHEA-COMP:11368"/>
        <dbReference type="ChEBI" id="CHEBI:29950"/>
        <dbReference type="ChEBI" id="CHEBI:82612"/>
        <dbReference type="ChEBI" id="CHEBI:85445"/>
        <dbReference type="ChEBI" id="CHEBI:85448"/>
        <dbReference type="EC" id="2.1.1.63"/>
    </reaction>
</comment>
<dbReference type="Gene3D" id="1.10.10.60">
    <property type="entry name" value="Homeodomain-like"/>
    <property type="match status" value="2"/>
</dbReference>
<dbReference type="CDD" id="cd06445">
    <property type="entry name" value="ATase"/>
    <property type="match status" value="1"/>
</dbReference>
<dbReference type="InterPro" id="IPR036217">
    <property type="entry name" value="MethylDNA_cys_MeTrfase_DNAb"/>
</dbReference>
<evidence type="ECO:0000256" key="8">
    <source>
        <dbReference type="ARBA" id="ARBA00023159"/>
    </source>
</evidence>
<evidence type="ECO:0000256" key="11">
    <source>
        <dbReference type="ARBA" id="ARBA00049348"/>
    </source>
</evidence>
<dbReference type="Pfam" id="PF01035">
    <property type="entry name" value="DNA_binding_1"/>
    <property type="match status" value="1"/>
</dbReference>
<comment type="miscellaneous">
    <text evidence="12">This enzyme catalyzes only one turnover and therefore is not strictly catalytic. According to one definition, an enzyme is a biocatalyst that acts repeatedly and over many reaction cycles.</text>
</comment>
<keyword evidence="15" id="KW-1185">Reference proteome</keyword>
<gene>
    <name evidence="14" type="ORF">L0M14_01830</name>
</gene>
<dbReference type="SUPFAM" id="SSF46689">
    <property type="entry name" value="Homeodomain-like"/>
    <property type="match status" value="1"/>
</dbReference>
<comment type="function">
    <text evidence="12">Involved in the cellular defense against the biological effects of O6-methylguanine (O6-MeG) and O4-methylthymine (O4-MeT) in DNA. Repairs the methylated nucleobase in DNA by stoichiometrically transferring the methyl group to a cysteine residue in the enzyme. This is a suicide reaction: the enzyme is irreversibly inactivated.</text>
</comment>
<evidence type="ECO:0000256" key="12">
    <source>
        <dbReference type="HAMAP-Rule" id="MF_00772"/>
    </source>
</evidence>
<dbReference type="Gene3D" id="1.10.10.10">
    <property type="entry name" value="Winged helix-like DNA-binding domain superfamily/Winged helix DNA-binding domain"/>
    <property type="match status" value="1"/>
</dbReference>
<dbReference type="Proteomes" id="UP001649230">
    <property type="component" value="Chromosome"/>
</dbReference>
<dbReference type="InterPro" id="IPR036388">
    <property type="entry name" value="WH-like_DNA-bd_sf"/>
</dbReference>
<evidence type="ECO:0000256" key="1">
    <source>
        <dbReference type="ARBA" id="ARBA00001286"/>
    </source>
</evidence>
<keyword evidence="5 12" id="KW-0808">Transferase</keyword>
<dbReference type="InterPro" id="IPR036631">
    <property type="entry name" value="MGMT_N_sf"/>
</dbReference>
<organism evidence="14 15">
    <name type="scientific">Paenibacillus hexagrammi</name>
    <dbReference type="NCBI Taxonomy" id="2908839"/>
    <lineage>
        <taxon>Bacteria</taxon>
        <taxon>Bacillati</taxon>
        <taxon>Bacillota</taxon>
        <taxon>Bacilli</taxon>
        <taxon>Bacillales</taxon>
        <taxon>Paenibacillaceae</taxon>
        <taxon>Paenibacillus</taxon>
    </lineage>
</organism>
<dbReference type="InterPro" id="IPR001497">
    <property type="entry name" value="MethylDNA_cys_MeTrfase_AS"/>
</dbReference>
<dbReference type="SUPFAM" id="SSF57884">
    <property type="entry name" value="Ada DNA repair protein, N-terminal domain (N-Ada 10)"/>
    <property type="match status" value="1"/>
</dbReference>
<dbReference type="GO" id="GO:0003908">
    <property type="term" value="F:methylated-DNA-[protein]-cysteine S-methyltransferase activity"/>
    <property type="evidence" value="ECO:0007669"/>
    <property type="project" value="UniProtKB-EC"/>
</dbReference>
<evidence type="ECO:0000256" key="3">
    <source>
        <dbReference type="ARBA" id="ARBA00022490"/>
    </source>
</evidence>
<feature type="active site" description="Nucleophile; methyl group acceptor" evidence="12">
    <location>
        <position position="353"/>
    </location>
</feature>
<dbReference type="SUPFAM" id="SSF53155">
    <property type="entry name" value="Methylated DNA-protein cysteine methyltransferase domain"/>
    <property type="match status" value="1"/>
</dbReference>